<feature type="compositionally biased region" description="Low complexity" evidence="2">
    <location>
        <begin position="139"/>
        <end position="157"/>
    </location>
</feature>
<dbReference type="PANTHER" id="PTHR10333:SF100">
    <property type="entry name" value="CHROMATIN MODIFICATION-RELATED PROTEIN YNG2"/>
    <property type="match status" value="1"/>
</dbReference>
<dbReference type="GO" id="GO:0005634">
    <property type="term" value="C:nucleus"/>
    <property type="evidence" value="ECO:0007669"/>
    <property type="project" value="TreeGrafter"/>
</dbReference>
<feature type="region of interest" description="Disordered" evidence="2">
    <location>
        <begin position="237"/>
        <end position="339"/>
    </location>
</feature>
<dbReference type="OrthoDB" id="2505961at2759"/>
<feature type="domain" description="Inhibitor of growth protein N-terminal histone-binding" evidence="3">
    <location>
        <begin position="10"/>
        <end position="115"/>
    </location>
</feature>
<dbReference type="AlphaFoldDB" id="A0A5M8Q088"/>
<dbReference type="InterPro" id="IPR024610">
    <property type="entry name" value="ING_N_histone-binding"/>
</dbReference>
<dbReference type="GO" id="GO:0006325">
    <property type="term" value="P:chromatin organization"/>
    <property type="evidence" value="ECO:0007669"/>
    <property type="project" value="UniProtKB-KW"/>
</dbReference>
<feature type="compositionally biased region" description="Polar residues" evidence="2">
    <location>
        <begin position="160"/>
        <end position="197"/>
    </location>
</feature>
<feature type="compositionally biased region" description="Basic and acidic residues" evidence="2">
    <location>
        <begin position="310"/>
        <end position="323"/>
    </location>
</feature>
<sequence length="339" mass="36279">MAIVEDAASVLEQFVQDVANLPAEIAHLLEEIQAKDRVLQECRTVINTRDNSIQKWMKVNGTNQLNPKEEPYSRTILANFDKAQTIQEEKVGLSAKVGVLLDRQIKRLDLKIRDLQNEGTIAIDPTLPSLINPTVGNRLPPISTSTTSASTPLNPLSGNAGPSTTIANNNPLTRLVGQPTQQTQRPASPAIPSSLQPHHSHLPPTSPQPPASTIHLVNRARESSAGAPDAKRRRLTAHLSLPPPPPTSANPPSAPARPKPARPGRPPAAAAPARARRPEKSRQKTSAASARALAEPQRGGQENFRAAAAAREEARGPRRRGDEAVAVGYGGRRVGAQRG</sequence>
<dbReference type="Pfam" id="PF12998">
    <property type="entry name" value="ING"/>
    <property type="match status" value="1"/>
</dbReference>
<accession>A0A5M8Q088</accession>
<dbReference type="PANTHER" id="PTHR10333">
    <property type="entry name" value="INHIBITOR OF GROWTH PROTEIN"/>
    <property type="match status" value="1"/>
</dbReference>
<feature type="compositionally biased region" description="Pro residues" evidence="2">
    <location>
        <begin position="241"/>
        <end position="266"/>
    </location>
</feature>
<evidence type="ECO:0000313" key="4">
    <source>
        <dbReference type="EMBL" id="KAA6415478.1"/>
    </source>
</evidence>
<dbReference type="Proteomes" id="UP000324767">
    <property type="component" value="Unassembled WGS sequence"/>
</dbReference>
<evidence type="ECO:0000256" key="2">
    <source>
        <dbReference type="SAM" id="MobiDB-lite"/>
    </source>
</evidence>
<dbReference type="CDD" id="cd16858">
    <property type="entry name" value="ING_ING3_Yng2p"/>
    <property type="match status" value="1"/>
</dbReference>
<feature type="region of interest" description="Disordered" evidence="2">
    <location>
        <begin position="130"/>
        <end position="212"/>
    </location>
</feature>
<dbReference type="GO" id="GO:0006355">
    <property type="term" value="P:regulation of DNA-templated transcription"/>
    <property type="evidence" value="ECO:0007669"/>
    <property type="project" value="TreeGrafter"/>
</dbReference>
<dbReference type="EMBL" id="VXIT01000001">
    <property type="protein sequence ID" value="KAA6415478.1"/>
    <property type="molecule type" value="Genomic_DNA"/>
</dbReference>
<dbReference type="GO" id="GO:0035267">
    <property type="term" value="C:NuA4 histone acetyltransferase complex"/>
    <property type="evidence" value="ECO:0007669"/>
    <property type="project" value="TreeGrafter"/>
</dbReference>
<comment type="caution">
    <text evidence="4">The sequence shown here is derived from an EMBL/GenBank/DDBJ whole genome shotgun (WGS) entry which is preliminary data.</text>
</comment>
<evidence type="ECO:0000313" key="5">
    <source>
        <dbReference type="Proteomes" id="UP000324767"/>
    </source>
</evidence>
<reference evidence="4 5" key="1">
    <citation type="submission" date="2019-09" db="EMBL/GenBank/DDBJ databases">
        <title>The hologenome of the rock-dwelling lichen Lasallia pustulata.</title>
        <authorList>
            <person name="Greshake Tzovaras B."/>
            <person name="Segers F."/>
            <person name="Bicker A."/>
            <person name="Dal Grande F."/>
            <person name="Otte J."/>
            <person name="Hankeln T."/>
            <person name="Schmitt I."/>
            <person name="Ebersberger I."/>
        </authorList>
    </citation>
    <scope>NUCLEOTIDE SEQUENCE [LARGE SCALE GENOMIC DNA]</scope>
    <source>
        <strain evidence="4">A1-1</strain>
    </source>
</reference>
<name>A0A5M8Q088_9LECA</name>
<dbReference type="SMART" id="SM01408">
    <property type="entry name" value="ING"/>
    <property type="match status" value="1"/>
</dbReference>
<protein>
    <submittedName>
        <fullName evidence="4">PHD finger domain</fullName>
    </submittedName>
</protein>
<keyword evidence="1" id="KW-0156">Chromatin regulator</keyword>
<evidence type="ECO:0000259" key="3">
    <source>
        <dbReference type="SMART" id="SM01408"/>
    </source>
</evidence>
<gene>
    <name evidence="4" type="ORF">FRX48_00193</name>
</gene>
<dbReference type="Gene3D" id="6.10.140.1740">
    <property type="match status" value="1"/>
</dbReference>
<feature type="compositionally biased region" description="Gly residues" evidence="2">
    <location>
        <begin position="328"/>
        <end position="339"/>
    </location>
</feature>
<proteinExistence type="predicted"/>
<organism evidence="4 5">
    <name type="scientific">Lasallia pustulata</name>
    <dbReference type="NCBI Taxonomy" id="136370"/>
    <lineage>
        <taxon>Eukaryota</taxon>
        <taxon>Fungi</taxon>
        <taxon>Dikarya</taxon>
        <taxon>Ascomycota</taxon>
        <taxon>Pezizomycotina</taxon>
        <taxon>Lecanoromycetes</taxon>
        <taxon>OSLEUM clade</taxon>
        <taxon>Umbilicariomycetidae</taxon>
        <taxon>Umbilicariales</taxon>
        <taxon>Umbilicariaceae</taxon>
        <taxon>Lasallia</taxon>
    </lineage>
</organism>
<evidence type="ECO:0000256" key="1">
    <source>
        <dbReference type="ARBA" id="ARBA00022853"/>
    </source>
</evidence>
<dbReference type="InterPro" id="IPR028651">
    <property type="entry name" value="ING_fam"/>
</dbReference>